<keyword evidence="1" id="KW-0732">Signal</keyword>
<feature type="signal peptide" evidence="1">
    <location>
        <begin position="1"/>
        <end position="23"/>
    </location>
</feature>
<evidence type="ECO:0000313" key="2">
    <source>
        <dbReference type="EMBL" id="BAT57837.1"/>
    </source>
</evidence>
<accession>A0A0S3PPL1</accession>
<evidence type="ECO:0000256" key="1">
    <source>
        <dbReference type="SAM" id="SignalP"/>
    </source>
</evidence>
<keyword evidence="3" id="KW-1185">Reference proteome</keyword>
<reference evidence="2 3" key="1">
    <citation type="submission" date="2015-08" db="EMBL/GenBank/DDBJ databases">
        <title>Investigation of the bacterial diversity of lava forest soil.</title>
        <authorList>
            <person name="Lee J.S."/>
        </authorList>
    </citation>
    <scope>NUCLEOTIDE SEQUENCE [LARGE SCALE GENOMIC DNA]</scope>
    <source>
        <strain evidence="2 3">GJW-30</strain>
    </source>
</reference>
<proteinExistence type="predicted"/>
<protein>
    <submittedName>
        <fullName evidence="2">Uncharacterized protein</fullName>
    </submittedName>
</protein>
<name>A0A0S3PPL1_9BRAD</name>
<feature type="chain" id="PRO_5006615560" evidence="1">
    <location>
        <begin position="24"/>
        <end position="83"/>
    </location>
</feature>
<dbReference type="AlphaFoldDB" id="A0A0S3PPL1"/>
<gene>
    <name evidence="2" type="ORF">GJW-30_1_00347</name>
</gene>
<dbReference type="EMBL" id="AP014946">
    <property type="protein sequence ID" value="BAT57837.1"/>
    <property type="molecule type" value="Genomic_DNA"/>
</dbReference>
<dbReference type="Proteomes" id="UP000236884">
    <property type="component" value="Chromosome"/>
</dbReference>
<sequence length="83" mass="8904">MSILNKSLLAVALIATTILPAAADAVIDDTYNKEQMERYSPNARSGTLQTRDGFVAPTFFLQDRRSGNMYSPAPASRDVPAGG</sequence>
<dbReference type="KEGG" id="vgo:GJW-30_1_00347"/>
<dbReference type="RefSeq" id="WP_096350918.1">
    <property type="nucleotide sequence ID" value="NZ_AP014946.1"/>
</dbReference>
<organism evidence="2 3">
    <name type="scientific">Variibacter gotjawalensis</name>
    <dbReference type="NCBI Taxonomy" id="1333996"/>
    <lineage>
        <taxon>Bacteria</taxon>
        <taxon>Pseudomonadati</taxon>
        <taxon>Pseudomonadota</taxon>
        <taxon>Alphaproteobacteria</taxon>
        <taxon>Hyphomicrobiales</taxon>
        <taxon>Nitrobacteraceae</taxon>
        <taxon>Variibacter</taxon>
    </lineage>
</organism>
<evidence type="ECO:0000313" key="3">
    <source>
        <dbReference type="Proteomes" id="UP000236884"/>
    </source>
</evidence>